<dbReference type="KEGG" id="hni:W911_03515"/>
<reference evidence="1 2" key="1">
    <citation type="journal article" date="2014" name="Genome Announc.">
        <title>Complete Genome Sequence of Hyphomicrobium nitrativorans Strain NL23, a Denitrifying Bacterium Isolated from Biofilm of a Methanol-Fed Denitrification System Treating Seawater at the Montreal Biodome.</title>
        <authorList>
            <person name="Martineau C."/>
            <person name="Villeneuve C."/>
            <person name="Mauffrey F."/>
            <person name="Villemur R."/>
        </authorList>
    </citation>
    <scope>NUCLEOTIDE SEQUENCE [LARGE SCALE GENOMIC DNA]</scope>
    <source>
        <strain evidence="1">NL23</strain>
    </source>
</reference>
<dbReference type="AlphaFoldDB" id="V5SGA3"/>
<keyword evidence="2" id="KW-1185">Reference proteome</keyword>
<dbReference type="HOGENOM" id="CLU_1694163_0_0_5"/>
<dbReference type="STRING" id="1029756.W911_03515"/>
<sequence>MFGQQWRSMMTKRTQKKERMVLPPILPGEWRGDFLGGGTINMGQVVQDGPPRQSVEFSYMILSAAFSMTKHAFQWPGIVMIMAPTPMKPVYENAGTLMKMKELPSLTLALDATREQFSDLMRLFEARRIKKFHFTIEAVAEAEVATWPIRSWGMMTCIEECPRPQR</sequence>
<evidence type="ECO:0000313" key="2">
    <source>
        <dbReference type="Proteomes" id="UP000018542"/>
    </source>
</evidence>
<proteinExistence type="predicted"/>
<dbReference type="EMBL" id="CP006912">
    <property type="protein sequence ID" value="AHB49891.1"/>
    <property type="molecule type" value="Genomic_DNA"/>
</dbReference>
<evidence type="ECO:0000313" key="1">
    <source>
        <dbReference type="EMBL" id="AHB49891.1"/>
    </source>
</evidence>
<protein>
    <submittedName>
        <fullName evidence="1">Uncharacterized protein</fullName>
    </submittedName>
</protein>
<accession>V5SGA3</accession>
<gene>
    <name evidence="1" type="ORF">W911_03515</name>
</gene>
<dbReference type="PATRIC" id="fig|1029756.8.peg.733"/>
<dbReference type="Proteomes" id="UP000018542">
    <property type="component" value="Chromosome"/>
</dbReference>
<organism evidence="1 2">
    <name type="scientific">Hyphomicrobium nitrativorans NL23</name>
    <dbReference type="NCBI Taxonomy" id="1029756"/>
    <lineage>
        <taxon>Bacteria</taxon>
        <taxon>Pseudomonadati</taxon>
        <taxon>Pseudomonadota</taxon>
        <taxon>Alphaproteobacteria</taxon>
        <taxon>Hyphomicrobiales</taxon>
        <taxon>Hyphomicrobiaceae</taxon>
        <taxon>Hyphomicrobium</taxon>
    </lineage>
</organism>
<name>V5SGA3_9HYPH</name>